<feature type="transmembrane region" description="Helical" evidence="2">
    <location>
        <begin position="787"/>
        <end position="808"/>
    </location>
</feature>
<proteinExistence type="predicted"/>
<sequence length="858" mass="96401">MRTVARVAAAHATKHEHAAWDCSSVPRRLATLIQHFRRHLNEKDVQEDCILALHSLLKVPAVALMLPCGDTSKRALHEIEQAGAEIAIVAETSFWDSPRMLYVLKAKQVTTQSPVEQLQNLLEVAAAATLHLKPAEGPWLWALHEPDVSAALLICEALDDTETCFWRALRSLRILSPVCLVEQLRHVRDQYAPCTTYILAWMSLYAQGMWPLLCFCVPFAFIFNEKPELLGASSWEFYTLQVVVILWAVVMIGQIRSRARFLDSYVAGKGNGAMVDGDEISPTSKHVLQKIMSRTGSGDVFAAPVNLIRNPDYQKATHPKIWAAWCVVLSGVAGMLCLTLAVLFLLFTMELKFLLIYEWGDCYKLGCRDPSFKHGFAGTLSMIACDILMALLIAVATGELCKAFARQIAKNWNFHSMILRLFVEHFMAISIDMVATIGVFAYLAFSFLPEWEETPETEWWDSAGCVDFWDFQVCQALRSCAPDDPVCCAGTLFCARSKLSFHQRWDLFEAWLGGLFVVAPFVEVLMEFIVPLVAYVIYAQVQISRGGSDAEEDRKRAGACCCRCLQGLGRLLAFIFVLDGGVLGLRYIFEGFPFRPPKIIEQMTSKAFGPLCLVCSREMEWTGAETSDGRGWTCRHHDVCRSSSANKGPYRWHCKKCHIDICEDCHPQGATMVYGLFGPLDQRLLRQMEPLSELKLVKMNFLILVMFAPMNPIGLIPQMFARQLDLRSRLPKLLMVRRRNFPDDNRLAHTSQTMFCLLILPLVSIWHTGLTLVSANPELHMRQSEILFAWLSAALAVALLALLGQWLIARCHFGKTPPHGELKVPASRVLGKEDQDVTSPQQRGPSFVHLSPDPDYIS</sequence>
<dbReference type="OMA" id="CHIDICE"/>
<feature type="transmembrane region" description="Helical" evidence="2">
    <location>
        <begin position="510"/>
        <end position="538"/>
    </location>
</feature>
<keyword evidence="2" id="KW-0472">Membrane</keyword>
<evidence type="ECO:0000313" key="3">
    <source>
        <dbReference type="EMBL" id="OLP93147.1"/>
    </source>
</evidence>
<keyword evidence="2" id="KW-1133">Transmembrane helix</keyword>
<keyword evidence="2" id="KW-0812">Transmembrane</keyword>
<feature type="transmembrane region" description="Helical" evidence="2">
    <location>
        <begin position="198"/>
        <end position="223"/>
    </location>
</feature>
<feature type="transmembrane region" description="Helical" evidence="2">
    <location>
        <begin position="380"/>
        <end position="401"/>
    </location>
</feature>
<dbReference type="Proteomes" id="UP000186817">
    <property type="component" value="Unassembled WGS sequence"/>
</dbReference>
<dbReference type="AlphaFoldDB" id="A0A1Q9DDC1"/>
<comment type="caution">
    <text evidence="3">The sequence shown here is derived from an EMBL/GenBank/DDBJ whole genome shotgun (WGS) entry which is preliminary data.</text>
</comment>
<feature type="transmembrane region" description="Helical" evidence="2">
    <location>
        <begin position="701"/>
        <end position="721"/>
    </location>
</feature>
<feature type="transmembrane region" description="Helical" evidence="2">
    <location>
        <begin position="747"/>
        <end position="767"/>
    </location>
</feature>
<feature type="region of interest" description="Disordered" evidence="1">
    <location>
        <begin position="830"/>
        <end position="858"/>
    </location>
</feature>
<name>A0A1Q9DDC1_SYMMI</name>
<protein>
    <submittedName>
        <fullName evidence="3">Uncharacterized protein</fullName>
    </submittedName>
</protein>
<evidence type="ECO:0000256" key="2">
    <source>
        <dbReference type="SAM" id="Phobius"/>
    </source>
</evidence>
<keyword evidence="4" id="KW-1185">Reference proteome</keyword>
<evidence type="ECO:0000313" key="4">
    <source>
        <dbReference type="Proteomes" id="UP000186817"/>
    </source>
</evidence>
<dbReference type="OrthoDB" id="420556at2759"/>
<feature type="transmembrane region" description="Helical" evidence="2">
    <location>
        <begin position="235"/>
        <end position="255"/>
    </location>
</feature>
<gene>
    <name evidence="3" type="ORF">AK812_SmicGene24989</name>
</gene>
<evidence type="ECO:0000256" key="1">
    <source>
        <dbReference type="SAM" id="MobiDB-lite"/>
    </source>
</evidence>
<feature type="transmembrane region" description="Helical" evidence="2">
    <location>
        <begin position="322"/>
        <end position="347"/>
    </location>
</feature>
<dbReference type="EMBL" id="LSRX01000594">
    <property type="protein sequence ID" value="OLP93147.1"/>
    <property type="molecule type" value="Genomic_DNA"/>
</dbReference>
<reference evidence="3 4" key="1">
    <citation type="submission" date="2016-02" db="EMBL/GenBank/DDBJ databases">
        <title>Genome analysis of coral dinoflagellate symbionts highlights evolutionary adaptations to a symbiotic lifestyle.</title>
        <authorList>
            <person name="Aranda M."/>
            <person name="Li Y."/>
            <person name="Liew Y.J."/>
            <person name="Baumgarten S."/>
            <person name="Simakov O."/>
            <person name="Wilson M."/>
            <person name="Piel J."/>
            <person name="Ashoor H."/>
            <person name="Bougouffa S."/>
            <person name="Bajic V.B."/>
            <person name="Ryu T."/>
            <person name="Ravasi T."/>
            <person name="Bayer T."/>
            <person name="Micklem G."/>
            <person name="Kim H."/>
            <person name="Bhak J."/>
            <person name="Lajeunesse T.C."/>
            <person name="Voolstra C.R."/>
        </authorList>
    </citation>
    <scope>NUCLEOTIDE SEQUENCE [LARGE SCALE GENOMIC DNA]</scope>
    <source>
        <strain evidence="3 4">CCMP2467</strain>
    </source>
</reference>
<organism evidence="3 4">
    <name type="scientific">Symbiodinium microadriaticum</name>
    <name type="common">Dinoflagellate</name>
    <name type="synonym">Zooxanthella microadriatica</name>
    <dbReference type="NCBI Taxonomy" id="2951"/>
    <lineage>
        <taxon>Eukaryota</taxon>
        <taxon>Sar</taxon>
        <taxon>Alveolata</taxon>
        <taxon>Dinophyceae</taxon>
        <taxon>Suessiales</taxon>
        <taxon>Symbiodiniaceae</taxon>
        <taxon>Symbiodinium</taxon>
    </lineage>
</organism>
<accession>A0A1Q9DDC1</accession>
<feature type="transmembrane region" description="Helical" evidence="2">
    <location>
        <begin position="422"/>
        <end position="445"/>
    </location>
</feature>